<organism evidence="1 2">
    <name type="scientific">Bartonella melophagi K-2C</name>
    <dbReference type="NCBI Taxonomy" id="1094557"/>
    <lineage>
        <taxon>Bacteria</taxon>
        <taxon>Pseudomonadati</taxon>
        <taxon>Pseudomonadota</taxon>
        <taxon>Alphaproteobacteria</taxon>
        <taxon>Hyphomicrobiales</taxon>
        <taxon>Bartonellaceae</taxon>
        <taxon>Bartonella</taxon>
    </lineage>
</organism>
<evidence type="ECO:0000313" key="2">
    <source>
        <dbReference type="Proteomes" id="UP000009017"/>
    </source>
</evidence>
<dbReference type="PATRIC" id="fig|1094557.3.peg.616"/>
<evidence type="ECO:0000313" key="1">
    <source>
        <dbReference type="EMBL" id="EJF90782.1"/>
    </source>
</evidence>
<dbReference type="EMBL" id="AIMA01000011">
    <property type="protein sequence ID" value="EJF90782.1"/>
    <property type="molecule type" value="Genomic_DNA"/>
</dbReference>
<dbReference type="Proteomes" id="UP000009017">
    <property type="component" value="Unassembled WGS sequence"/>
</dbReference>
<feature type="non-terminal residue" evidence="1">
    <location>
        <position position="1"/>
    </location>
</feature>
<accession>J1K057</accession>
<dbReference type="HOGENOM" id="CLU_445884_0_0_5"/>
<dbReference type="AlphaFoldDB" id="J1K057"/>
<sequence length="612" mass="65862">AAIRATPAAMRAAPAAVGRGALAAGRAIPGAIRATPAAAKTVGKAVMSPVNSAATRTSGAAADYLSRAEAKAFQSALAQGATRAEAKLAGEEAAKKAVAKFNTIRAAKIGGIYGAIAGSGEGEGLGNTIVTTGFGGLFGGAMPFALSAAAPLVTKSAGATTSFVKDTIPKWFLGSQPGEVQISNKALREISRALDKAGIQDLDKALKWKGPDSMIIDLSDPLAARALREAKKDYPTHSMMSNRLGARQAESAQRVREKLNETLGKKVNTLDLKQDIINNAIEQASPLYEKAFAAPISKAALESSQLLHSPEFNRMYKKAVNALLNEGDATIIASNGRPEINMRILHEIKGYLGDQIRSATREGHRKHARMLKDMEKRLTHVLDESSPHYAQARQIYHENLLLDDALSHGQKAFEKNVTLDMIKNQLSGLETTELDAFRKGARSQIEHAAAHAQSPENNLSNLFNTQGGQEKLRLVYGEDKANQLMRALRPEAERSELFARLPRNEGELGSKAGEALDNVSKADPIKAILKFFTGSVKRAVSSIDRNAERDIAALITARERGDIGLARQKSVELINKFRKAEQRRLITQGELVKFINLLNVLSTGSYIRGLKE</sequence>
<reference evidence="1 2" key="1">
    <citation type="submission" date="2012-03" db="EMBL/GenBank/DDBJ databases">
        <title>The Genome Sequence of Bartonella melophagi K-2C.</title>
        <authorList>
            <consortium name="The Broad Institute Genome Sequencing Platform"/>
            <consortium name="The Broad Institute Genome Sequencing Center for Infectious Disease"/>
            <person name="Feldgarden M."/>
            <person name="Kirby J."/>
            <person name="Kosoy M."/>
            <person name="Birtles R."/>
            <person name="Probert W.S."/>
            <person name="Chiaraviglio L."/>
            <person name="Young S.K."/>
            <person name="Zeng Q."/>
            <person name="Gargeya S."/>
            <person name="Fitzgerald M."/>
            <person name="Haas B."/>
            <person name="Abouelleil A."/>
            <person name="Alvarado L."/>
            <person name="Arachchi H.M."/>
            <person name="Berlin A."/>
            <person name="Chapman S.B."/>
            <person name="Gearin G."/>
            <person name="Goldberg J."/>
            <person name="Griggs A."/>
            <person name="Gujja S."/>
            <person name="Hansen M."/>
            <person name="Heiman D."/>
            <person name="Howarth C."/>
            <person name="Larimer J."/>
            <person name="Lui A."/>
            <person name="MacDonald P.J.P."/>
            <person name="McCowen C."/>
            <person name="Montmayeur A."/>
            <person name="Murphy C."/>
            <person name="Neiman D."/>
            <person name="Pearson M."/>
            <person name="Priest M."/>
            <person name="Roberts A."/>
            <person name="Saif S."/>
            <person name="Shea T."/>
            <person name="Sisk P."/>
            <person name="Stolte C."/>
            <person name="Sykes S."/>
            <person name="Wortman J."/>
            <person name="Nusbaum C."/>
            <person name="Birren B."/>
        </authorList>
    </citation>
    <scope>NUCLEOTIDE SEQUENCE [LARGE SCALE GENOMIC DNA]</scope>
    <source>
        <strain evidence="1 2">K-2C</strain>
    </source>
</reference>
<gene>
    <name evidence="1" type="ORF">ME3_00581</name>
</gene>
<protein>
    <submittedName>
        <fullName evidence="1">Uncharacterized protein</fullName>
    </submittedName>
</protein>
<comment type="caution">
    <text evidence="1">The sequence shown here is derived from an EMBL/GenBank/DDBJ whole genome shotgun (WGS) entry which is preliminary data.</text>
</comment>
<dbReference type="eggNOG" id="ENOG50333GI">
    <property type="taxonomic scope" value="Bacteria"/>
</dbReference>
<proteinExistence type="predicted"/>
<keyword evidence="2" id="KW-1185">Reference proteome</keyword>
<dbReference type="RefSeq" id="WP_007476994.1">
    <property type="nucleotide sequence ID" value="NZ_JH725082.1"/>
</dbReference>
<name>J1K057_9HYPH</name>